<sequence>MPSSRSANAEVSRPAQAVDGVSLDENDEFDKAELDEGGVEKTGNDSRTAPTYCNQLDDQAVIMPDYDEGGADTIKKLIGFVQFFASLTSVENKNIKCVLCALDPTVSQKMKDKRRGFFRPSGSRQHTSRLNTALATHSSCVPL</sequence>
<dbReference type="AlphaFoldDB" id="A0A1X7RU62"/>
<organism evidence="2 3">
    <name type="scientific">Zymoseptoria tritici (strain ST99CH_3D7)</name>
    <dbReference type="NCBI Taxonomy" id="1276538"/>
    <lineage>
        <taxon>Eukaryota</taxon>
        <taxon>Fungi</taxon>
        <taxon>Dikarya</taxon>
        <taxon>Ascomycota</taxon>
        <taxon>Pezizomycotina</taxon>
        <taxon>Dothideomycetes</taxon>
        <taxon>Dothideomycetidae</taxon>
        <taxon>Mycosphaerellales</taxon>
        <taxon>Mycosphaerellaceae</taxon>
        <taxon>Zymoseptoria</taxon>
    </lineage>
</organism>
<feature type="compositionally biased region" description="Basic and acidic residues" evidence="1">
    <location>
        <begin position="29"/>
        <end position="44"/>
    </location>
</feature>
<evidence type="ECO:0000256" key="1">
    <source>
        <dbReference type="SAM" id="MobiDB-lite"/>
    </source>
</evidence>
<protein>
    <submittedName>
        <fullName evidence="2">Uncharacterized protein</fullName>
    </submittedName>
</protein>
<evidence type="ECO:0000313" key="3">
    <source>
        <dbReference type="Proteomes" id="UP000215127"/>
    </source>
</evidence>
<accession>A0A1X7RU62</accession>
<gene>
    <name evidence="2" type="ORF">ZT3D7_G6078</name>
</gene>
<reference evidence="2 3" key="1">
    <citation type="submission" date="2016-06" db="EMBL/GenBank/DDBJ databases">
        <authorList>
            <person name="Kjaerup R.B."/>
            <person name="Dalgaard T.S."/>
            <person name="Juul-Madsen H.R."/>
        </authorList>
    </citation>
    <scope>NUCLEOTIDE SEQUENCE [LARGE SCALE GENOMIC DNA]</scope>
</reference>
<evidence type="ECO:0000313" key="2">
    <source>
        <dbReference type="EMBL" id="SMQ50925.1"/>
    </source>
</evidence>
<dbReference type="Proteomes" id="UP000215127">
    <property type="component" value="Chromosome 5"/>
</dbReference>
<proteinExistence type="predicted"/>
<dbReference type="EMBL" id="LT853696">
    <property type="protein sequence ID" value="SMQ50925.1"/>
    <property type="molecule type" value="Genomic_DNA"/>
</dbReference>
<keyword evidence="3" id="KW-1185">Reference proteome</keyword>
<name>A0A1X7RU62_ZYMT9</name>
<feature type="region of interest" description="Disordered" evidence="1">
    <location>
        <begin position="1"/>
        <end position="51"/>
    </location>
</feature>